<protein>
    <submittedName>
        <fullName evidence="1">Uncharacterized protein</fullName>
    </submittedName>
</protein>
<dbReference type="RefSeq" id="WP_268007644.1">
    <property type="nucleotide sequence ID" value="NZ_CP104067.1"/>
</dbReference>
<reference evidence="1" key="1">
    <citation type="submission" date="2022-08" db="EMBL/GenBank/DDBJ databases">
        <title>Alicyclobacillus fastidiosus DSM 17978, complete genome.</title>
        <authorList>
            <person name="Wang Q."/>
            <person name="Cai R."/>
            <person name="Wang Z."/>
        </authorList>
    </citation>
    <scope>NUCLEOTIDE SEQUENCE</scope>
    <source>
        <strain evidence="1">DSM 17978</strain>
    </source>
</reference>
<evidence type="ECO:0000313" key="2">
    <source>
        <dbReference type="Proteomes" id="UP001164761"/>
    </source>
</evidence>
<gene>
    <name evidence="1" type="ORF">NZD89_10360</name>
</gene>
<keyword evidence="2" id="KW-1185">Reference proteome</keyword>
<dbReference type="EMBL" id="CP104067">
    <property type="protein sequence ID" value="WAH43747.1"/>
    <property type="molecule type" value="Genomic_DNA"/>
</dbReference>
<proteinExistence type="predicted"/>
<sequence length="59" mass="6386">MRESLRTSLLRNPEVLGPAGDQRGEKALHAEMLGAFVNPPKRGLSEISSRIDSVPQSSV</sequence>
<dbReference type="Proteomes" id="UP001164761">
    <property type="component" value="Chromosome"/>
</dbReference>
<name>A0ABY6ZMP4_9BACL</name>
<accession>A0ABY6ZMP4</accession>
<organism evidence="1 2">
    <name type="scientific">Alicyclobacillus fastidiosus</name>
    <dbReference type="NCBI Taxonomy" id="392011"/>
    <lineage>
        <taxon>Bacteria</taxon>
        <taxon>Bacillati</taxon>
        <taxon>Bacillota</taxon>
        <taxon>Bacilli</taxon>
        <taxon>Bacillales</taxon>
        <taxon>Alicyclobacillaceae</taxon>
        <taxon>Alicyclobacillus</taxon>
    </lineage>
</organism>
<evidence type="ECO:0000313" key="1">
    <source>
        <dbReference type="EMBL" id="WAH43747.1"/>
    </source>
</evidence>